<evidence type="ECO:0000256" key="6">
    <source>
        <dbReference type="ARBA" id="ARBA00022679"/>
    </source>
</evidence>
<dbReference type="InterPro" id="IPR036890">
    <property type="entry name" value="HATPase_C_sf"/>
</dbReference>
<dbReference type="PRINTS" id="PR00344">
    <property type="entry name" value="BCTRLSENSOR"/>
</dbReference>
<dbReference type="SUPFAM" id="SSF103190">
    <property type="entry name" value="Sensory domain-like"/>
    <property type="match status" value="1"/>
</dbReference>
<evidence type="ECO:0000256" key="12">
    <source>
        <dbReference type="ARBA" id="ARBA00023012"/>
    </source>
</evidence>
<feature type="transmembrane region" description="Helical" evidence="14">
    <location>
        <begin position="169"/>
        <end position="190"/>
    </location>
</feature>
<dbReference type="InterPro" id="IPR029151">
    <property type="entry name" value="Sensor-like_sf"/>
</dbReference>
<keyword evidence="9" id="KW-0418">Kinase</keyword>
<keyword evidence="6" id="KW-0808">Transferase</keyword>
<name>A0ABY4MVM7_9MICO</name>
<evidence type="ECO:0000256" key="13">
    <source>
        <dbReference type="ARBA" id="ARBA00023136"/>
    </source>
</evidence>
<dbReference type="SMART" id="SM00387">
    <property type="entry name" value="HATPase_c"/>
    <property type="match status" value="1"/>
</dbReference>
<evidence type="ECO:0000256" key="11">
    <source>
        <dbReference type="ARBA" id="ARBA00022989"/>
    </source>
</evidence>
<evidence type="ECO:0000256" key="2">
    <source>
        <dbReference type="ARBA" id="ARBA00004651"/>
    </source>
</evidence>
<protein>
    <recommendedName>
        <fullName evidence="3">histidine kinase</fullName>
        <ecNumber evidence="3">2.7.13.3</ecNumber>
    </recommendedName>
</protein>
<evidence type="ECO:0000259" key="15">
    <source>
        <dbReference type="PROSITE" id="PS50109"/>
    </source>
</evidence>
<dbReference type="PANTHER" id="PTHR43547:SF10">
    <property type="entry name" value="SENSOR HISTIDINE KINASE DCUS"/>
    <property type="match status" value="1"/>
</dbReference>
<evidence type="ECO:0000256" key="7">
    <source>
        <dbReference type="ARBA" id="ARBA00022692"/>
    </source>
</evidence>
<comment type="catalytic activity">
    <reaction evidence="1">
        <text>ATP + protein L-histidine = ADP + protein N-phospho-L-histidine.</text>
        <dbReference type="EC" id="2.7.13.3"/>
    </reaction>
</comment>
<proteinExistence type="predicted"/>
<accession>A0ABY4MVM7</accession>
<gene>
    <name evidence="16" type="ORF">M3M28_10540</name>
</gene>
<evidence type="ECO:0000256" key="14">
    <source>
        <dbReference type="SAM" id="Phobius"/>
    </source>
</evidence>
<evidence type="ECO:0000313" key="16">
    <source>
        <dbReference type="EMBL" id="UQN14481.1"/>
    </source>
</evidence>
<dbReference type="PROSITE" id="PS50109">
    <property type="entry name" value="HIS_KIN"/>
    <property type="match status" value="1"/>
</dbReference>
<evidence type="ECO:0000256" key="8">
    <source>
        <dbReference type="ARBA" id="ARBA00022741"/>
    </source>
</evidence>
<dbReference type="Pfam" id="PF17203">
    <property type="entry name" value="sCache_3_2"/>
    <property type="match status" value="1"/>
</dbReference>
<keyword evidence="11 14" id="KW-1133">Transmembrane helix</keyword>
<dbReference type="Gene3D" id="3.30.565.10">
    <property type="entry name" value="Histidine kinase-like ATPase, C-terminal domain"/>
    <property type="match status" value="1"/>
</dbReference>
<keyword evidence="5" id="KW-0597">Phosphoprotein</keyword>
<dbReference type="EC" id="2.7.13.3" evidence="3"/>
<dbReference type="InterPro" id="IPR003594">
    <property type="entry name" value="HATPase_dom"/>
</dbReference>
<keyword evidence="8" id="KW-0547">Nucleotide-binding</keyword>
<sequence>MARFRWSAATLVFVLVALASALFMAVTSTYLVIDARADARGDATVTTHAVSIALADSPLVREALAGDDAAATETLQPVVNEVEHDAGLDFVTIMRPDGTRVTHPTDAQVGAHYLGTIPDAPEPLSEEFVGSLGASIRTIVPVLDDDRVIGWVSSGITIRSIDAGLPQRLGAVAVVSLFVLLLGLGGAVLARRGIRQLAGDLPTSTIRDAVSSRESLRTLSSAMRAQAHEHGNRLHAAVGLLELGRTDEAISILTETAGRQQLLLDIAADGSRLEPAVQALLLGKASAAAERGIEWSIEIDPEAPRSTLSAVDAVSVCGNLIDNALDAAGEGGTPRWVEVSIMPGEDGAAVFAIADSGPGFAPGIEARMFEEGVSSKPSDASGRGVGLALVRSIVDAVGGTIEVSKAPTLFTVTLPGRAVQEENQR</sequence>
<reference evidence="16" key="1">
    <citation type="submission" date="2022-05" db="EMBL/GenBank/DDBJ databases">
        <title>Complete genome sequence of toluene-degrading Gulosibacter sediminis strain ACHW.36C.</title>
        <authorList>
            <person name="Wai A.C."/>
            <person name="Lai G.K."/>
            <person name="Griffin S.D."/>
            <person name="Leung F.C."/>
        </authorList>
    </citation>
    <scope>NUCLEOTIDE SEQUENCE [LARGE SCALE GENOMIC DNA]</scope>
    <source>
        <strain evidence="16">ACHW.36C</strain>
    </source>
</reference>
<dbReference type="EMBL" id="CP097160">
    <property type="protein sequence ID" value="UQN14481.1"/>
    <property type="molecule type" value="Genomic_DNA"/>
</dbReference>
<keyword evidence="10 16" id="KW-0067">ATP-binding</keyword>
<dbReference type="InterPro" id="IPR004358">
    <property type="entry name" value="Sig_transdc_His_kin-like_C"/>
</dbReference>
<keyword evidence="7 14" id="KW-0812">Transmembrane</keyword>
<organism evidence="16">
    <name type="scientific">Gulosibacter sediminis</name>
    <dbReference type="NCBI Taxonomy" id="1729695"/>
    <lineage>
        <taxon>Bacteria</taxon>
        <taxon>Bacillati</taxon>
        <taxon>Actinomycetota</taxon>
        <taxon>Actinomycetes</taxon>
        <taxon>Micrococcales</taxon>
        <taxon>Microbacteriaceae</taxon>
        <taxon>Gulosibacter</taxon>
    </lineage>
</organism>
<evidence type="ECO:0000256" key="9">
    <source>
        <dbReference type="ARBA" id="ARBA00022777"/>
    </source>
</evidence>
<keyword evidence="13 14" id="KW-0472">Membrane</keyword>
<evidence type="ECO:0000256" key="10">
    <source>
        <dbReference type="ARBA" id="ARBA00022840"/>
    </source>
</evidence>
<evidence type="ECO:0000256" key="5">
    <source>
        <dbReference type="ARBA" id="ARBA00022553"/>
    </source>
</evidence>
<keyword evidence="4" id="KW-1003">Cell membrane</keyword>
<dbReference type="PANTHER" id="PTHR43547">
    <property type="entry name" value="TWO-COMPONENT HISTIDINE KINASE"/>
    <property type="match status" value="1"/>
</dbReference>
<dbReference type="Gene3D" id="3.30.450.20">
    <property type="entry name" value="PAS domain"/>
    <property type="match status" value="1"/>
</dbReference>
<evidence type="ECO:0000256" key="1">
    <source>
        <dbReference type="ARBA" id="ARBA00000085"/>
    </source>
</evidence>
<comment type="subcellular location">
    <subcellularLocation>
        <location evidence="2">Cell membrane</location>
        <topology evidence="2">Multi-pass membrane protein</topology>
    </subcellularLocation>
</comment>
<keyword evidence="12" id="KW-0902">Two-component regulatory system</keyword>
<dbReference type="GO" id="GO:0005524">
    <property type="term" value="F:ATP binding"/>
    <property type="evidence" value="ECO:0007669"/>
    <property type="project" value="UniProtKB-KW"/>
</dbReference>
<dbReference type="InterPro" id="IPR005467">
    <property type="entry name" value="His_kinase_dom"/>
</dbReference>
<dbReference type="InterPro" id="IPR033463">
    <property type="entry name" value="sCache_3"/>
</dbReference>
<evidence type="ECO:0000256" key="4">
    <source>
        <dbReference type="ARBA" id="ARBA00022475"/>
    </source>
</evidence>
<feature type="domain" description="Histidine kinase" evidence="15">
    <location>
        <begin position="225"/>
        <end position="418"/>
    </location>
</feature>
<dbReference type="InterPro" id="IPR016120">
    <property type="entry name" value="Sig_transdc_His_kin_SpoOB"/>
</dbReference>
<evidence type="ECO:0000256" key="3">
    <source>
        <dbReference type="ARBA" id="ARBA00012438"/>
    </source>
</evidence>
<dbReference type="SUPFAM" id="SSF55890">
    <property type="entry name" value="Sporulation response regulatory protein Spo0B"/>
    <property type="match status" value="1"/>
</dbReference>
<dbReference type="Pfam" id="PF02518">
    <property type="entry name" value="HATPase_c"/>
    <property type="match status" value="1"/>
</dbReference>
<dbReference type="SUPFAM" id="SSF55874">
    <property type="entry name" value="ATPase domain of HSP90 chaperone/DNA topoisomerase II/histidine kinase"/>
    <property type="match status" value="1"/>
</dbReference>